<keyword evidence="2" id="KW-1185">Reference proteome</keyword>
<evidence type="ECO:0000313" key="1">
    <source>
        <dbReference type="EMBL" id="ELW69409.1"/>
    </source>
</evidence>
<reference evidence="2" key="1">
    <citation type="submission" date="2012-07" db="EMBL/GenBank/DDBJ databases">
        <title>Genome of the Chinese tree shrew, a rising model animal genetically related to primates.</title>
        <authorList>
            <person name="Zhang G."/>
            <person name="Fan Y."/>
            <person name="Yao Y."/>
            <person name="Huang Z."/>
        </authorList>
    </citation>
    <scope>NUCLEOTIDE SEQUENCE [LARGE SCALE GENOMIC DNA]</scope>
</reference>
<proteinExistence type="predicted"/>
<sequence>MLAAYVDLRVTIANGFKTEIPEFLTPGDTGQPRGVNGKVNGEKKIALLVSYSERPFIGNFKSLGMLQKSSSSYKMEKLFTNFMDTDFHPSSKSNIKKYDGGTENII</sequence>
<name>L9L3S4_TUPCH</name>
<protein>
    <submittedName>
        <fullName evidence="1">Uncharacterized protein</fullName>
    </submittedName>
</protein>
<dbReference type="InParanoid" id="L9L3S4"/>
<dbReference type="EMBL" id="KB320530">
    <property type="protein sequence ID" value="ELW69409.1"/>
    <property type="molecule type" value="Genomic_DNA"/>
</dbReference>
<dbReference type="Proteomes" id="UP000011518">
    <property type="component" value="Unassembled WGS sequence"/>
</dbReference>
<accession>L9L3S4</accession>
<evidence type="ECO:0000313" key="2">
    <source>
        <dbReference type="Proteomes" id="UP000011518"/>
    </source>
</evidence>
<reference evidence="2" key="2">
    <citation type="journal article" date="2013" name="Nat. Commun.">
        <title>Genome of the Chinese tree shrew.</title>
        <authorList>
            <person name="Fan Y."/>
            <person name="Huang Z.Y."/>
            <person name="Cao C.C."/>
            <person name="Chen C.S."/>
            <person name="Chen Y.X."/>
            <person name="Fan D.D."/>
            <person name="He J."/>
            <person name="Hou H.L."/>
            <person name="Hu L."/>
            <person name="Hu X.T."/>
            <person name="Jiang X.T."/>
            <person name="Lai R."/>
            <person name="Lang Y.S."/>
            <person name="Liang B."/>
            <person name="Liao S.G."/>
            <person name="Mu D."/>
            <person name="Ma Y.Y."/>
            <person name="Niu Y.Y."/>
            <person name="Sun X.Q."/>
            <person name="Xia J.Q."/>
            <person name="Xiao J."/>
            <person name="Xiong Z.Q."/>
            <person name="Xu L."/>
            <person name="Yang L."/>
            <person name="Zhang Y."/>
            <person name="Zhao W."/>
            <person name="Zhao X.D."/>
            <person name="Zheng Y.T."/>
            <person name="Zhou J.M."/>
            <person name="Zhu Y.B."/>
            <person name="Zhang G.J."/>
            <person name="Wang J."/>
            <person name="Yao Y.G."/>
        </authorList>
    </citation>
    <scope>NUCLEOTIDE SEQUENCE [LARGE SCALE GENOMIC DNA]</scope>
</reference>
<gene>
    <name evidence="1" type="ORF">TREES_T100016777</name>
</gene>
<dbReference type="AlphaFoldDB" id="L9L3S4"/>
<organism evidence="1 2">
    <name type="scientific">Tupaia chinensis</name>
    <name type="common">Chinese tree shrew</name>
    <name type="synonym">Tupaia belangeri chinensis</name>
    <dbReference type="NCBI Taxonomy" id="246437"/>
    <lineage>
        <taxon>Eukaryota</taxon>
        <taxon>Metazoa</taxon>
        <taxon>Chordata</taxon>
        <taxon>Craniata</taxon>
        <taxon>Vertebrata</taxon>
        <taxon>Euteleostomi</taxon>
        <taxon>Mammalia</taxon>
        <taxon>Eutheria</taxon>
        <taxon>Euarchontoglires</taxon>
        <taxon>Scandentia</taxon>
        <taxon>Tupaiidae</taxon>
        <taxon>Tupaia</taxon>
    </lineage>
</organism>